<dbReference type="Proteomes" id="UP000727056">
    <property type="component" value="Unassembled WGS sequence"/>
</dbReference>
<evidence type="ECO:0000259" key="1">
    <source>
        <dbReference type="Pfam" id="PF04149"/>
    </source>
</evidence>
<sequence length="66" mass="7179">MQDNRSGWFKSTYSAQNGDCLEARHRTDGAVDLRDSKIHGGPVLTLSADRWSVFATAVKDGALAAR</sequence>
<proteinExistence type="predicted"/>
<name>A0ABX1CGF4_9ACTN</name>
<feature type="domain" description="DUF397" evidence="1">
    <location>
        <begin position="7"/>
        <end position="59"/>
    </location>
</feature>
<comment type="caution">
    <text evidence="2">The sequence shown here is derived from an EMBL/GenBank/DDBJ whole genome shotgun (WGS) entry which is preliminary data.</text>
</comment>
<keyword evidence="3" id="KW-1185">Reference proteome</keyword>
<evidence type="ECO:0000313" key="3">
    <source>
        <dbReference type="Proteomes" id="UP000727056"/>
    </source>
</evidence>
<evidence type="ECO:0000313" key="2">
    <source>
        <dbReference type="EMBL" id="NJQ16237.1"/>
    </source>
</evidence>
<dbReference type="EMBL" id="JAAVJC010000133">
    <property type="protein sequence ID" value="NJQ16237.1"/>
    <property type="molecule type" value="Genomic_DNA"/>
</dbReference>
<dbReference type="InterPro" id="IPR007278">
    <property type="entry name" value="DUF397"/>
</dbReference>
<dbReference type="RefSeq" id="WP_168088981.1">
    <property type="nucleotide sequence ID" value="NZ_BHZH01000130.1"/>
</dbReference>
<dbReference type="Pfam" id="PF04149">
    <property type="entry name" value="DUF397"/>
    <property type="match status" value="1"/>
</dbReference>
<reference evidence="2 3" key="1">
    <citation type="submission" date="2020-03" db="EMBL/GenBank/DDBJ databases">
        <title>Draft genome of Streptomyces sp. ventii, isolated from the Axial Seamount in the Pacific Ocean, and resequencing of the two type strains Streptomyces lonarensis strain NCL 716 and Streptomyces bohaiensis strain 11A07.</title>
        <authorList>
            <person name="Loughran R.M."/>
            <person name="Pfannmuller K.M."/>
            <person name="Wasson B.J."/>
            <person name="Deadmond M.C."/>
            <person name="Paddock B.E."/>
            <person name="Koyack M.J."/>
            <person name="Gallegos D.A."/>
            <person name="Mitchell E.A."/>
            <person name="Ushijima B."/>
            <person name="Saw J.H."/>
            <person name="Mcphail K.L."/>
            <person name="Videau P."/>
        </authorList>
    </citation>
    <scope>NUCLEOTIDE SEQUENCE [LARGE SCALE GENOMIC DNA]</scope>
    <source>
        <strain evidence="2 3">11A07</strain>
    </source>
</reference>
<gene>
    <name evidence="2" type="ORF">HCN52_15165</name>
</gene>
<accession>A0ABX1CGF4</accession>
<protein>
    <submittedName>
        <fullName evidence="2">DUF397 domain-containing protein</fullName>
    </submittedName>
</protein>
<organism evidence="2 3">
    <name type="scientific">Streptomyces bohaiensis</name>
    <dbReference type="NCBI Taxonomy" id="1431344"/>
    <lineage>
        <taxon>Bacteria</taxon>
        <taxon>Bacillati</taxon>
        <taxon>Actinomycetota</taxon>
        <taxon>Actinomycetes</taxon>
        <taxon>Kitasatosporales</taxon>
        <taxon>Streptomycetaceae</taxon>
        <taxon>Streptomyces</taxon>
    </lineage>
</organism>